<keyword evidence="4 7" id="KW-1133">Transmembrane helix</keyword>
<dbReference type="HOGENOM" id="CLU_016047_14_1_2"/>
<dbReference type="Gene3D" id="1.10.3720.10">
    <property type="entry name" value="MetI-like"/>
    <property type="match status" value="1"/>
</dbReference>
<dbReference type="eggNOG" id="arCOG00164">
    <property type="taxonomic scope" value="Archaea"/>
</dbReference>
<dbReference type="PROSITE" id="PS50928">
    <property type="entry name" value="ABC_TM1"/>
    <property type="match status" value="1"/>
</dbReference>
<gene>
    <name evidence="9" type="primary">cysT</name>
    <name evidence="9" type="ordered locus">TTX_0905</name>
</gene>
<dbReference type="PANTHER" id="PTHR30406">
    <property type="entry name" value="SULFATE TRANSPORT SYSTEM PERMEASE PROTEIN"/>
    <property type="match status" value="1"/>
</dbReference>
<evidence type="ECO:0000256" key="7">
    <source>
        <dbReference type="SAM" id="Phobius"/>
    </source>
</evidence>
<keyword evidence="10" id="KW-1185">Reference proteome</keyword>
<keyword evidence="3 7" id="KW-0812">Transmembrane</keyword>
<sequence length="252" mass="27381">MYKNLLIISIISIIFLLFPFIVLLYYGFGPFFSPQYAFSSELFKSIAVSFAASALAVMINVVFFTPVAFLTARRENALLDALIDIPASVPHPMVGIALVLLSSPQTALGRVANLLGINLFNSLTGLVLALTIVSAPVYTRAMQNYFKALPREPELFVASLGGSDIKIFWLVVRSSLRGLLSAGLTAMSRAISEFGAVAVIAYYVNFWPFGLAPTASVYIWTSFESYYLSAIPAVATLFLVSLALLAVGRLIR</sequence>
<dbReference type="GO" id="GO:0005886">
    <property type="term" value="C:plasma membrane"/>
    <property type="evidence" value="ECO:0007669"/>
    <property type="project" value="TreeGrafter"/>
</dbReference>
<comment type="subcellular location">
    <subcellularLocation>
        <location evidence="1">Membrane</location>
        <topology evidence="1">Multi-pass membrane protein</topology>
    </subcellularLocation>
</comment>
<evidence type="ECO:0000256" key="4">
    <source>
        <dbReference type="ARBA" id="ARBA00022989"/>
    </source>
</evidence>
<dbReference type="Proteomes" id="UP000002654">
    <property type="component" value="Chromosome"/>
</dbReference>
<evidence type="ECO:0000313" key="10">
    <source>
        <dbReference type="Proteomes" id="UP000002654"/>
    </source>
</evidence>
<dbReference type="CDD" id="cd06261">
    <property type="entry name" value="TM_PBP2"/>
    <property type="match status" value="1"/>
</dbReference>
<protein>
    <submittedName>
        <fullName evidence="9">ABC-type sulfate transport system, permease protein</fullName>
    </submittedName>
</protein>
<dbReference type="AlphaFoldDB" id="G4RPR3"/>
<evidence type="ECO:0000256" key="1">
    <source>
        <dbReference type="ARBA" id="ARBA00004141"/>
    </source>
</evidence>
<dbReference type="PaxDb" id="768679-TTX_0905"/>
<evidence type="ECO:0000256" key="2">
    <source>
        <dbReference type="ARBA" id="ARBA00022448"/>
    </source>
</evidence>
<feature type="transmembrane region" description="Helical" evidence="7">
    <location>
        <begin position="6"/>
        <end position="26"/>
    </location>
</feature>
<feature type="domain" description="ABC transmembrane type-1" evidence="8">
    <location>
        <begin position="46"/>
        <end position="246"/>
    </location>
</feature>
<keyword evidence="2" id="KW-0813">Transport</keyword>
<proteinExistence type="predicted"/>
<feature type="transmembrane region" description="Helical" evidence="7">
    <location>
        <begin position="193"/>
        <end position="220"/>
    </location>
</feature>
<dbReference type="InterPro" id="IPR035906">
    <property type="entry name" value="MetI-like_sf"/>
</dbReference>
<name>G4RPR3_THETK</name>
<evidence type="ECO:0000256" key="3">
    <source>
        <dbReference type="ARBA" id="ARBA00022692"/>
    </source>
</evidence>
<reference evidence="9 10" key="1">
    <citation type="journal article" date="2011" name="PLoS ONE">
        <title>The complete genome sequence of Thermoproteus tenax: a physiologically versatile member of the Crenarchaeota.</title>
        <authorList>
            <person name="Siebers B."/>
            <person name="Zaparty M."/>
            <person name="Raddatz G."/>
            <person name="Tjaden B."/>
            <person name="Albers S.V."/>
            <person name="Bell S.D."/>
            <person name="Blombach F."/>
            <person name="Kletzin A."/>
            <person name="Kyrpides N."/>
            <person name="Lanz C."/>
            <person name="Plagens A."/>
            <person name="Rampp M."/>
            <person name="Rosinus A."/>
            <person name="von Jan M."/>
            <person name="Makarova K.S."/>
            <person name="Klenk H.P."/>
            <person name="Schuster S.C."/>
            <person name="Hensel R."/>
        </authorList>
    </citation>
    <scope>NUCLEOTIDE SEQUENCE [LARGE SCALE GENOMIC DNA]</scope>
    <source>
        <strain evidence="10">ATCC 35583 / DSM 2078 / JCM 9277 / NBRC 100435 / Kra 1</strain>
    </source>
</reference>
<dbReference type="GO" id="GO:0015419">
    <property type="term" value="F:ABC-type sulfate transporter activity"/>
    <property type="evidence" value="ECO:0007669"/>
    <property type="project" value="InterPro"/>
</dbReference>
<dbReference type="OrthoDB" id="11163at2157"/>
<dbReference type="InterPro" id="IPR000515">
    <property type="entry name" value="MetI-like"/>
</dbReference>
<feature type="transmembrane region" description="Helical" evidence="7">
    <location>
        <begin position="113"/>
        <end position="135"/>
    </location>
</feature>
<accession>G4RPR3</accession>
<feature type="transmembrane region" description="Helical" evidence="7">
    <location>
        <begin position="226"/>
        <end position="247"/>
    </location>
</feature>
<dbReference type="SUPFAM" id="SSF161098">
    <property type="entry name" value="MetI-like"/>
    <property type="match status" value="1"/>
</dbReference>
<feature type="transmembrane region" description="Helical" evidence="7">
    <location>
        <begin position="81"/>
        <end position="101"/>
    </location>
</feature>
<dbReference type="PANTHER" id="PTHR30406:SF8">
    <property type="entry name" value="SULFATE TRANSPORT SYSTEM PERMEASE PROTEIN CYST"/>
    <property type="match status" value="1"/>
</dbReference>
<dbReference type="EMBL" id="FN869859">
    <property type="protein sequence ID" value="CCC81558.1"/>
    <property type="molecule type" value="Genomic_DNA"/>
</dbReference>
<dbReference type="InterPro" id="IPR005667">
    <property type="entry name" value="Sulph_transpt2"/>
</dbReference>
<keyword evidence="5" id="KW-0764">Sulfate transport</keyword>
<feature type="transmembrane region" description="Helical" evidence="7">
    <location>
        <begin position="46"/>
        <end position="69"/>
    </location>
</feature>
<dbReference type="KEGG" id="ttn:TTX_0905"/>
<dbReference type="STRING" id="768679.TTX_0905"/>
<dbReference type="PATRIC" id="fig|768679.9.peg.915"/>
<evidence type="ECO:0000259" key="8">
    <source>
        <dbReference type="PROSITE" id="PS50928"/>
    </source>
</evidence>
<keyword evidence="6 7" id="KW-0472">Membrane</keyword>
<evidence type="ECO:0000256" key="6">
    <source>
        <dbReference type="ARBA" id="ARBA00023136"/>
    </source>
</evidence>
<evidence type="ECO:0000313" key="9">
    <source>
        <dbReference type="EMBL" id="CCC81558.1"/>
    </source>
</evidence>
<evidence type="ECO:0000256" key="5">
    <source>
        <dbReference type="ARBA" id="ARBA00023032"/>
    </source>
</evidence>
<organism evidence="9 10">
    <name type="scientific">Thermoproteus tenax (strain ATCC 35583 / DSM 2078 / JCM 9277 / NBRC 100435 / Kra 1)</name>
    <dbReference type="NCBI Taxonomy" id="768679"/>
    <lineage>
        <taxon>Archaea</taxon>
        <taxon>Thermoproteota</taxon>
        <taxon>Thermoprotei</taxon>
        <taxon>Thermoproteales</taxon>
        <taxon>Thermoproteaceae</taxon>
        <taxon>Thermoproteus</taxon>
    </lineage>
</organism>